<keyword evidence="3" id="KW-1185">Reference proteome</keyword>
<organism evidence="2 3">
    <name type="scientific">Mesorhizobium erdmanii</name>
    <dbReference type="NCBI Taxonomy" id="1777866"/>
    <lineage>
        <taxon>Bacteria</taxon>
        <taxon>Pseudomonadati</taxon>
        <taxon>Pseudomonadota</taxon>
        <taxon>Alphaproteobacteria</taxon>
        <taxon>Hyphomicrobiales</taxon>
        <taxon>Phyllobacteriaceae</taxon>
        <taxon>Mesorhizobium</taxon>
    </lineage>
</organism>
<name>A0A6M7UE43_9HYPH</name>
<evidence type="ECO:0008006" key="4">
    <source>
        <dbReference type="Google" id="ProtNLM"/>
    </source>
</evidence>
<keyword evidence="1" id="KW-0732">Signal</keyword>
<gene>
    <name evidence="2" type="ORF">EB233_11905</name>
</gene>
<dbReference type="AlphaFoldDB" id="A0A6M7UE43"/>
<dbReference type="EMBL" id="CP033361">
    <property type="protein sequence ID" value="QKC76159.1"/>
    <property type="molecule type" value="Genomic_DNA"/>
</dbReference>
<accession>A0A6M7UE43</accession>
<dbReference type="Proteomes" id="UP000503339">
    <property type="component" value="Chromosome"/>
</dbReference>
<dbReference type="RefSeq" id="WP_064989753.1">
    <property type="nucleotide sequence ID" value="NZ_CP033361.1"/>
</dbReference>
<reference evidence="2 3" key="1">
    <citation type="submission" date="2018-10" db="EMBL/GenBank/DDBJ databases">
        <authorList>
            <person name="Perry B.J."/>
            <person name="Sullivan J.T."/>
            <person name="Murphy R.J.T."/>
            <person name="Ramsay J.P."/>
            <person name="Ronson C.W."/>
        </authorList>
    </citation>
    <scope>NUCLEOTIDE SEQUENCE [LARGE SCALE GENOMIC DNA]</scope>
    <source>
        <strain evidence="2 3">NZP2014</strain>
    </source>
</reference>
<feature type="chain" id="PRO_5026657014" description="EF-hand domain-containing protein" evidence="1">
    <location>
        <begin position="29"/>
        <end position="423"/>
    </location>
</feature>
<evidence type="ECO:0000313" key="3">
    <source>
        <dbReference type="Proteomes" id="UP000503339"/>
    </source>
</evidence>
<evidence type="ECO:0000256" key="1">
    <source>
        <dbReference type="SAM" id="SignalP"/>
    </source>
</evidence>
<protein>
    <recommendedName>
        <fullName evidence="4">EF-hand domain-containing protein</fullName>
    </recommendedName>
</protein>
<dbReference type="KEGG" id="merd:EB233_11905"/>
<feature type="signal peptide" evidence="1">
    <location>
        <begin position="1"/>
        <end position="28"/>
    </location>
</feature>
<evidence type="ECO:0000313" key="2">
    <source>
        <dbReference type="EMBL" id="QKC76159.1"/>
    </source>
</evidence>
<sequence length="423" mass="46423">MTRIAGLLASAFIVLVPLSSASATSASAAMPEAATALFEAKTVAARDSALSTLEAAGPKDPASAYAAGAGEFFTALELLASGLHRHGFESPQSFMLPLMQLPVPANPNPEPLTYDEFRAILVAFRDRLEKSATTLGSVPADADIGMVIDLTHVGIDLNEDGTIAPDESMAAIMAALSRGSISQGDSAPALTFRFDRADGYWLQGYAEFLMAQADFWLAHDFRNTFDGSFHMLFPRAKLPLQDILVPPPSEMGSSIFSSEWRIADFISMVHMINWPVVEPERRKAARRELLEMIRLSREDWKAIRAETDNDREWLPGPQQKGENPLTGLEVGEEQVQAWLAALTMAEDLLEGRALLPHFRITGKGINMKRFFDEPKRFDLVLSITGPGIAPYLETGRILNSQDFDQIQREFGGGGFLTFALWFN</sequence>
<proteinExistence type="predicted"/>